<dbReference type="InterPro" id="IPR013320">
    <property type="entry name" value="ConA-like_dom_sf"/>
</dbReference>
<dbReference type="SUPFAM" id="SSF75005">
    <property type="entry name" value="Arabinanase/levansucrase/invertase"/>
    <property type="match status" value="1"/>
</dbReference>
<dbReference type="InterPro" id="IPR006232">
    <property type="entry name" value="Suc6P_hydrolase"/>
</dbReference>
<organism evidence="12">
    <name type="scientific">Clostridium botulinum (strain Eklund 17B / Type B)</name>
    <dbReference type="NCBI Taxonomy" id="935198"/>
    <lineage>
        <taxon>Bacteria</taxon>
        <taxon>Bacillati</taxon>
        <taxon>Bacillota</taxon>
        <taxon>Clostridia</taxon>
        <taxon>Eubacteriales</taxon>
        <taxon>Clostridiaceae</taxon>
        <taxon>Clostridium</taxon>
    </lineage>
</organism>
<gene>
    <name evidence="12" type="ordered locus">CLL_A3456</name>
</gene>
<dbReference type="SMART" id="SM00640">
    <property type="entry name" value="Glyco_32"/>
    <property type="match status" value="1"/>
</dbReference>
<evidence type="ECO:0000259" key="10">
    <source>
        <dbReference type="Pfam" id="PF00251"/>
    </source>
</evidence>
<evidence type="ECO:0000256" key="3">
    <source>
        <dbReference type="ARBA" id="ARBA00012758"/>
    </source>
</evidence>
<dbReference type="PATRIC" id="fig|935198.13.peg.3412"/>
<dbReference type="HOGENOM" id="CLU_001528_7_1_9"/>
<dbReference type="Pfam" id="PF08244">
    <property type="entry name" value="Glyco_hydro_32C"/>
    <property type="match status" value="1"/>
</dbReference>
<evidence type="ECO:0000256" key="7">
    <source>
        <dbReference type="ARBA" id="ARBA00033367"/>
    </source>
</evidence>
<dbReference type="UniPathway" id="UPA00238"/>
<comment type="pathway">
    <text evidence="1 9">Glycan biosynthesis; sucrose metabolism.</text>
</comment>
<dbReference type="GO" id="GO:0004564">
    <property type="term" value="F:beta-fructofuranosidase activity"/>
    <property type="evidence" value="ECO:0007669"/>
    <property type="project" value="UniProtKB-EC"/>
</dbReference>
<reference evidence="12" key="2">
    <citation type="submission" date="2009-08" db="EMBL/GenBank/DDBJ databases">
        <authorList>
            <person name="Shrivastava S."/>
            <person name="Brinkac L.M."/>
            <person name="Dodson R.J."/>
            <person name="Harkins D.M."/>
            <person name="Durkin A.S."/>
            <person name="Sutton G."/>
        </authorList>
    </citation>
    <scope>NUCLEOTIDE SEQUENCE</scope>
    <source>
        <strain evidence="12">Eklund 17B</strain>
    </source>
</reference>
<evidence type="ECO:0000256" key="8">
    <source>
        <dbReference type="RuleBase" id="RU362110"/>
    </source>
</evidence>
<feature type="domain" description="Glycosyl hydrolase family 32 C-terminal" evidence="11">
    <location>
        <begin position="337"/>
        <end position="478"/>
    </location>
</feature>
<evidence type="ECO:0000313" key="12">
    <source>
        <dbReference type="EMBL" id="ACD22897.1"/>
    </source>
</evidence>
<evidence type="ECO:0000256" key="5">
    <source>
        <dbReference type="ARBA" id="ARBA00022801"/>
    </source>
</evidence>
<dbReference type="NCBIfam" id="TIGR01322">
    <property type="entry name" value="scrB_fam"/>
    <property type="match status" value="1"/>
</dbReference>
<dbReference type="GO" id="GO:0005985">
    <property type="term" value="P:sucrose metabolic process"/>
    <property type="evidence" value="ECO:0007669"/>
    <property type="project" value="UniProtKB-UniPathway"/>
</dbReference>
<dbReference type="Pfam" id="PF00251">
    <property type="entry name" value="Glyco_hydro_32N"/>
    <property type="match status" value="1"/>
</dbReference>
<name>B2TR63_CLOBB</name>
<dbReference type="KEGG" id="cbk:CLL_A3456"/>
<accession>B2TR63</accession>
<dbReference type="InterPro" id="IPR051214">
    <property type="entry name" value="GH32_Enzymes"/>
</dbReference>
<proteinExistence type="inferred from homology"/>
<keyword evidence="6 8" id="KW-0326">Glycosidase</keyword>
<comment type="subcellular location">
    <subcellularLocation>
        <location evidence="9">Cytoplasm</location>
    </subcellularLocation>
</comment>
<dbReference type="Gene3D" id="2.60.120.560">
    <property type="entry name" value="Exo-inulinase, domain 1"/>
    <property type="match status" value="1"/>
</dbReference>
<dbReference type="InterPro" id="IPR013148">
    <property type="entry name" value="Glyco_hydro_32_N"/>
</dbReference>
<reference evidence="12" key="1">
    <citation type="submission" date="2009-06" db="EMBL/GenBank/DDBJ databases">
        <authorList>
            <consortium name="US DOE Joint Genome Institute (JGI-PGF)"/>
            <person name="Lucas S."/>
            <person name="Copeland A."/>
            <person name="Lapidus A."/>
            <person name="Glavina del Rio T."/>
            <person name="Dalin E."/>
            <person name="Tice H."/>
            <person name="Bruce D."/>
            <person name="Goodwin L."/>
            <person name="Pitluck S."/>
            <person name="Kyrpides N."/>
            <person name="Mavromatis K."/>
            <person name="Ivanova N."/>
            <person name="Saunders E."/>
            <person name="Brettin T."/>
            <person name="Detter J.C."/>
            <person name="Han C."/>
            <person name="Larimer F."/>
            <person name="Land M."/>
            <person name="Hauser L."/>
            <person name="Markowitz V."/>
            <person name="Cheng J.-F."/>
            <person name="Hugenholtz P."/>
            <person name="Woyke T."/>
            <person name="Wu D."/>
            <person name="Gronow S."/>
            <person name="Klenk H.-P."/>
            <person name="Eisen J.A."/>
        </authorList>
    </citation>
    <scope>NUCLEOTIDE SEQUENCE</scope>
    <source>
        <strain evidence="12">Eklund 17B</strain>
    </source>
</reference>
<evidence type="ECO:0000259" key="11">
    <source>
        <dbReference type="Pfam" id="PF08244"/>
    </source>
</evidence>
<dbReference type="InterPro" id="IPR001362">
    <property type="entry name" value="Glyco_hydro_32"/>
</dbReference>
<dbReference type="EMBL" id="CP001056">
    <property type="protein sequence ID" value="ACD22897.1"/>
    <property type="molecule type" value="Genomic_DNA"/>
</dbReference>
<dbReference type="GO" id="GO:0005737">
    <property type="term" value="C:cytoplasm"/>
    <property type="evidence" value="ECO:0007669"/>
    <property type="project" value="UniProtKB-SubCell"/>
</dbReference>
<dbReference type="AlphaFoldDB" id="B2TR63"/>
<evidence type="ECO:0000256" key="4">
    <source>
        <dbReference type="ARBA" id="ARBA00019623"/>
    </source>
</evidence>
<evidence type="ECO:0000256" key="2">
    <source>
        <dbReference type="ARBA" id="ARBA00009902"/>
    </source>
</evidence>
<dbReference type="CAZy" id="GH32">
    <property type="family name" value="Glycoside Hydrolase Family 32"/>
</dbReference>
<sequence length="485" mass="57556">MQDKNVYEEINKDLDRYYKNSNNSKWRNNFHLEMPFGLLNDPNGLSYYNNKFHIFYQWNPFGCEHKNKHWGLVKTSDFINFTKPEIILKPVDWFDKNGCYSGGAYVKDDTLKLFYTGNVKDENNNRESYQCIANYYKDGTFEKKGPVIFKQPEGYTAHFRDPFIFEEDNIYYMVLGVQTDRLKGRTLLYKSIDIEKWEFIGELKTDLDDFGYMWECPNLVKVSDNKFAFLFSPQGLEAEELRNQNIYQSGHIIGDLDLNDVSLNNHSDFKELDMGFDFYAPQVFKHDNQNIMLGWIGMPDKDSEYLSSKEGWMFSLTMPRALEYKNNVIYQKPLKQLEALRDKKEIEISNDEFDLYKMKLNSRNKEVKLNLDIKESENIEIVFNFGDENIRLNYNKKSEVCTIDRNNMELGGKGIRKFKLKAEDNLDLHIFIDNSVMEIYYQDGLEVTTFMYFPKEECLDIEIKDNSKVKINELNVWNLRSVRYE</sequence>
<keyword evidence="5 8" id="KW-0378">Hydrolase</keyword>
<dbReference type="Gene3D" id="2.115.10.20">
    <property type="entry name" value="Glycosyl hydrolase domain, family 43"/>
    <property type="match status" value="1"/>
</dbReference>
<evidence type="ECO:0000256" key="9">
    <source>
        <dbReference type="RuleBase" id="RU365015"/>
    </source>
</evidence>
<comment type="function">
    <text evidence="9">Enables the bacterium to metabolize sucrose as a sole carbon source.</text>
</comment>
<dbReference type="CDD" id="cd18623">
    <property type="entry name" value="GH32_ScrB-like"/>
    <property type="match status" value="1"/>
</dbReference>
<protein>
    <recommendedName>
        <fullName evidence="4 8">Sucrose-6-phosphate hydrolase</fullName>
        <ecNumber evidence="3 8">3.2.1.26</ecNumber>
    </recommendedName>
    <alternativeName>
        <fullName evidence="7 9">Invertase</fullName>
    </alternativeName>
</protein>
<keyword evidence="9" id="KW-0963">Cytoplasm</keyword>
<comment type="similarity">
    <text evidence="2 8">Belongs to the glycosyl hydrolase 32 family.</text>
</comment>
<keyword evidence="9" id="KW-0119">Carbohydrate metabolism</keyword>
<feature type="domain" description="Glycosyl hydrolase family 32 N-terminal" evidence="10">
    <location>
        <begin position="31"/>
        <end position="333"/>
    </location>
</feature>
<dbReference type="InterPro" id="IPR023296">
    <property type="entry name" value="Glyco_hydro_beta-prop_sf"/>
</dbReference>
<dbReference type="EC" id="3.2.1.26" evidence="3 8"/>
<dbReference type="InterPro" id="IPR013189">
    <property type="entry name" value="Glyco_hydro_32_C"/>
</dbReference>
<evidence type="ECO:0000256" key="6">
    <source>
        <dbReference type="ARBA" id="ARBA00023295"/>
    </source>
</evidence>
<accession>U4P9X9</accession>
<dbReference type="PANTHER" id="PTHR43101">
    <property type="entry name" value="BETA-FRUCTOSIDASE"/>
    <property type="match status" value="1"/>
</dbReference>
<dbReference type="SUPFAM" id="SSF49899">
    <property type="entry name" value="Concanavalin A-like lectins/glucanases"/>
    <property type="match status" value="1"/>
</dbReference>
<dbReference type="PANTHER" id="PTHR43101:SF1">
    <property type="entry name" value="BETA-FRUCTOSIDASE"/>
    <property type="match status" value="1"/>
</dbReference>
<comment type="catalytic activity">
    <reaction evidence="8">
        <text>Hydrolysis of terminal non-reducing beta-D-fructofuranoside residues in beta-D-fructofuranosides.</text>
        <dbReference type="EC" id="3.2.1.26"/>
    </reaction>
</comment>
<evidence type="ECO:0000256" key="1">
    <source>
        <dbReference type="ARBA" id="ARBA00004914"/>
    </source>
</evidence>